<feature type="region of interest" description="Disordered" evidence="2">
    <location>
        <begin position="452"/>
        <end position="506"/>
    </location>
</feature>
<dbReference type="AlphaFoldDB" id="A0A4Y7TUJ0"/>
<evidence type="ECO:0000256" key="1">
    <source>
        <dbReference type="SAM" id="Coils"/>
    </source>
</evidence>
<gene>
    <name evidence="4" type="ORF">FA13DRAFT_1704965</name>
</gene>
<name>A0A4Y7TUJ0_COPMI</name>
<comment type="caution">
    <text evidence="4">The sequence shown here is derived from an EMBL/GenBank/DDBJ whole genome shotgun (WGS) entry which is preliminary data.</text>
</comment>
<keyword evidence="1" id="KW-0175">Coiled coil</keyword>
<keyword evidence="5" id="KW-1185">Reference proteome</keyword>
<feature type="domain" description="DUF6697" evidence="3">
    <location>
        <begin position="303"/>
        <end position="447"/>
    </location>
</feature>
<feature type="coiled-coil region" evidence="1">
    <location>
        <begin position="116"/>
        <end position="171"/>
    </location>
</feature>
<dbReference type="Proteomes" id="UP000298030">
    <property type="component" value="Unassembled WGS sequence"/>
</dbReference>
<dbReference type="InterPro" id="IPR046520">
    <property type="entry name" value="DUF6697"/>
</dbReference>
<reference evidence="4 5" key="1">
    <citation type="journal article" date="2019" name="Nat. Ecol. Evol.">
        <title>Megaphylogeny resolves global patterns of mushroom evolution.</title>
        <authorList>
            <person name="Varga T."/>
            <person name="Krizsan K."/>
            <person name="Foldi C."/>
            <person name="Dima B."/>
            <person name="Sanchez-Garcia M."/>
            <person name="Sanchez-Ramirez S."/>
            <person name="Szollosi G.J."/>
            <person name="Szarkandi J.G."/>
            <person name="Papp V."/>
            <person name="Albert L."/>
            <person name="Andreopoulos W."/>
            <person name="Angelini C."/>
            <person name="Antonin V."/>
            <person name="Barry K.W."/>
            <person name="Bougher N.L."/>
            <person name="Buchanan P."/>
            <person name="Buyck B."/>
            <person name="Bense V."/>
            <person name="Catcheside P."/>
            <person name="Chovatia M."/>
            <person name="Cooper J."/>
            <person name="Damon W."/>
            <person name="Desjardin D."/>
            <person name="Finy P."/>
            <person name="Geml J."/>
            <person name="Haridas S."/>
            <person name="Hughes K."/>
            <person name="Justo A."/>
            <person name="Karasinski D."/>
            <person name="Kautmanova I."/>
            <person name="Kiss B."/>
            <person name="Kocsube S."/>
            <person name="Kotiranta H."/>
            <person name="LaButti K.M."/>
            <person name="Lechner B.E."/>
            <person name="Liimatainen K."/>
            <person name="Lipzen A."/>
            <person name="Lukacs Z."/>
            <person name="Mihaltcheva S."/>
            <person name="Morgado L.N."/>
            <person name="Niskanen T."/>
            <person name="Noordeloos M.E."/>
            <person name="Ohm R.A."/>
            <person name="Ortiz-Santana B."/>
            <person name="Ovrebo C."/>
            <person name="Racz N."/>
            <person name="Riley R."/>
            <person name="Savchenko A."/>
            <person name="Shiryaev A."/>
            <person name="Soop K."/>
            <person name="Spirin V."/>
            <person name="Szebenyi C."/>
            <person name="Tomsovsky M."/>
            <person name="Tulloss R.E."/>
            <person name="Uehling J."/>
            <person name="Grigoriev I.V."/>
            <person name="Vagvolgyi C."/>
            <person name="Papp T."/>
            <person name="Martin F.M."/>
            <person name="Miettinen O."/>
            <person name="Hibbett D.S."/>
            <person name="Nagy L.G."/>
        </authorList>
    </citation>
    <scope>NUCLEOTIDE SEQUENCE [LARGE SCALE GENOMIC DNA]</scope>
    <source>
        <strain evidence="4 5">FP101781</strain>
    </source>
</reference>
<evidence type="ECO:0000256" key="2">
    <source>
        <dbReference type="SAM" id="MobiDB-lite"/>
    </source>
</evidence>
<feature type="compositionally biased region" description="Basic residues" evidence="2">
    <location>
        <begin position="991"/>
        <end position="1003"/>
    </location>
</feature>
<feature type="compositionally biased region" description="Low complexity" evidence="2">
    <location>
        <begin position="485"/>
        <end position="494"/>
    </location>
</feature>
<sequence length="1139" mass="125673">MDYVSAWLTFRVAVKIDWWGRTVEKMREAAPGSTLTDVGVAQALKQAEILHYTSPDQAEGPLSRGQRKSWSSRRGPNVHLIMDQGLWRSWIVLSHLHAPLLIRYLAQPFVMSTDEIPILRQTIAEMRQQLKAKEEDLDELKQDKRYLRAHNEELKGEVAHLKAELRESVSQGEKLAGQAHSAMVTSTSSDGGAIRALSGEGIGAPKADVARTSMSAPSPPVDQPPGYNDGQPFSAEIVPRVPEGSTVDTASKGIKKPYASIVSPSGKRKGDVMEDTNIVVKRSKASNPTAIIHAGRNPSAFVKRAAIFPIHIDNPAVPSNPGEHGLLLNGGGYFPRAVPQPWSLFGRNLDAKSSTWKYLGEYEFSHVGKMSGTAFRGQTESAKRSLARDTLEQTGVTSAKNAAFEEELIKKEIALIKAGQGQHVDHASLKGVEVTLMKCAKYKAAFASGSLGATKRKGHPKKQSEGSTKESEGRRRGSFKERSKPLLPDPSSSPMESQTYDPEEDDLSELLRPKTNSVLEDHAPVLMMSAEETVADLRRQLQVKIDDSEELKLDKRDLRSHMAKLREELEATTTALTEELKATRAELQAVRMENEELRRTIQGKDEWIIDGNTVATKSQAAAVTASPLDRRQSKPQNLESSAANAAALNQVKVRSPSIEIIEPTTMPPISQAKGKSQRKAVTADGAPHKRTRPARTMTVASVGLRIPYPYPSYLTLFIVHGQPLLYPSSAPKHSVVPEYILDRPRVRILVDRAFVLPLDVLSAFLKDVPPISIVPGPSNLLILRQLLHTAYGCSPRQNVQYIESTRNPSKRCLRVLVLPRHDVHPSMPLLPGHSGLIVAGRYNPPPEESPYSLFRKDIKGSSTWLYMGEYEWSVAGQMSAAVFRGQTEEVKQGLASEIVIPKKNTSEYYLSMRARIALRKGGFLPTDNKNLEKELVRQEMLRFNTGRPSQLTQEDVISSLSRGEEAIDLILLRCVSYDRVFAKDLEEKWRASRRKGGRPRGSRNKSAIVKRPNSPIARSRQAVSPIQPGTYSFGMASASTLSYGHHWATSVLDSNDSLNPRPVRGMRSTWDPETGQRVRHGSAAIPMQTSHEVIDLVQDGVDPKDVEGPNDVIMSDFDDDGSLSYVSEDAFEDASYAGP</sequence>
<dbReference type="Pfam" id="PF20411">
    <property type="entry name" value="DUF6697"/>
    <property type="match status" value="2"/>
</dbReference>
<feature type="coiled-coil region" evidence="1">
    <location>
        <begin position="527"/>
        <end position="600"/>
    </location>
</feature>
<dbReference type="EMBL" id="QPFP01000003">
    <property type="protein sequence ID" value="TEB37845.1"/>
    <property type="molecule type" value="Genomic_DNA"/>
</dbReference>
<proteinExistence type="predicted"/>
<evidence type="ECO:0000259" key="3">
    <source>
        <dbReference type="Pfam" id="PF20411"/>
    </source>
</evidence>
<protein>
    <recommendedName>
        <fullName evidence="3">DUF6697 domain-containing protein</fullName>
    </recommendedName>
</protein>
<evidence type="ECO:0000313" key="5">
    <source>
        <dbReference type="Proteomes" id="UP000298030"/>
    </source>
</evidence>
<feature type="region of interest" description="Disordered" evidence="2">
    <location>
        <begin position="670"/>
        <end position="690"/>
    </location>
</feature>
<accession>A0A4Y7TUJ0</accession>
<feature type="compositionally biased region" description="Basic and acidic residues" evidence="2">
    <location>
        <begin position="462"/>
        <end position="484"/>
    </location>
</feature>
<dbReference type="STRING" id="71717.A0A4Y7TUJ0"/>
<feature type="region of interest" description="Disordered" evidence="2">
    <location>
        <begin position="991"/>
        <end position="1023"/>
    </location>
</feature>
<evidence type="ECO:0000313" key="4">
    <source>
        <dbReference type="EMBL" id="TEB37845.1"/>
    </source>
</evidence>
<dbReference type="OrthoDB" id="3265858at2759"/>
<feature type="domain" description="DUF6697" evidence="3">
    <location>
        <begin position="784"/>
        <end position="988"/>
    </location>
</feature>
<organism evidence="4 5">
    <name type="scientific">Coprinellus micaceus</name>
    <name type="common">Glistening ink-cap mushroom</name>
    <name type="synonym">Coprinus micaceus</name>
    <dbReference type="NCBI Taxonomy" id="71717"/>
    <lineage>
        <taxon>Eukaryota</taxon>
        <taxon>Fungi</taxon>
        <taxon>Dikarya</taxon>
        <taxon>Basidiomycota</taxon>
        <taxon>Agaricomycotina</taxon>
        <taxon>Agaricomycetes</taxon>
        <taxon>Agaricomycetidae</taxon>
        <taxon>Agaricales</taxon>
        <taxon>Agaricineae</taxon>
        <taxon>Psathyrellaceae</taxon>
        <taxon>Coprinellus</taxon>
    </lineage>
</organism>